<protein>
    <recommendedName>
        <fullName evidence="4">Ornithine decarboxylase antizyme</fullName>
    </recommendedName>
</protein>
<dbReference type="InterPro" id="IPR002993">
    <property type="entry name" value="ODC_AZ"/>
</dbReference>
<dbReference type="GO" id="GO:0005634">
    <property type="term" value="C:nucleus"/>
    <property type="evidence" value="ECO:0007669"/>
    <property type="project" value="TreeGrafter"/>
</dbReference>
<dbReference type="PANTHER" id="PTHR10279">
    <property type="entry name" value="ORNITHINE DECARBOXYLASE ANTIZYME"/>
    <property type="match status" value="1"/>
</dbReference>
<dbReference type="EMBL" id="KV441395">
    <property type="protein sequence ID" value="OAF59023.1"/>
    <property type="molecule type" value="Genomic_DNA"/>
</dbReference>
<dbReference type="GO" id="GO:0075523">
    <property type="term" value="P:viral translational frameshifting"/>
    <property type="evidence" value="ECO:0007669"/>
    <property type="project" value="UniProtKB-KW"/>
</dbReference>
<dbReference type="RefSeq" id="XP_024324307.1">
    <property type="nucleotide sequence ID" value="XM_024469770.1"/>
</dbReference>
<sequence>MTTVFLGERDSVAHGSYEWTANAYSPPQEGMDGQSYFKNAVQRHNGVGSWLELWDYAGGCSFKGFVAGADDERCLFTFFDHSVINRDLKQALMAIIDLASSPLGCSQVVVCLDRSISAEDSKSLLKSLRWVGFELVTLDLWAESRSRPSNEWLFLGMEL</sequence>
<dbReference type="AlphaFoldDB" id="A0A177ACW3"/>
<evidence type="ECO:0000256" key="5">
    <source>
        <dbReference type="ARBA" id="ARBA00022758"/>
    </source>
</evidence>
<dbReference type="GO" id="GO:0008073">
    <property type="term" value="F:ornithine decarboxylase inhibitor activity"/>
    <property type="evidence" value="ECO:0007669"/>
    <property type="project" value="InterPro"/>
</dbReference>
<dbReference type="VEuPathDB" id="FungiDB:GMDG_02511"/>
<organism evidence="6">
    <name type="scientific">Pseudogymnoascus destructans</name>
    <dbReference type="NCBI Taxonomy" id="655981"/>
    <lineage>
        <taxon>Eukaryota</taxon>
        <taxon>Fungi</taxon>
        <taxon>Dikarya</taxon>
        <taxon>Ascomycota</taxon>
        <taxon>Pezizomycotina</taxon>
        <taxon>Leotiomycetes</taxon>
        <taxon>Thelebolales</taxon>
        <taxon>Thelebolaceae</taxon>
        <taxon>Pseudogymnoascus</taxon>
    </lineage>
</organism>
<dbReference type="OrthoDB" id="5959761at2759"/>
<dbReference type="SUPFAM" id="SSF55729">
    <property type="entry name" value="Acyl-CoA N-acyltransferases (Nat)"/>
    <property type="match status" value="1"/>
</dbReference>
<gene>
    <name evidence="6" type="ORF">VC83_06166</name>
</gene>
<dbReference type="eggNOG" id="ENOG502S3W3">
    <property type="taxonomic scope" value="Eukaryota"/>
</dbReference>
<evidence type="ECO:0000256" key="2">
    <source>
        <dbReference type="ARBA" id="ARBA00008796"/>
    </source>
</evidence>
<comment type="similarity">
    <text evidence="2">Belongs to the ODC antizyme family.</text>
</comment>
<dbReference type="InterPro" id="IPR016181">
    <property type="entry name" value="Acyl_CoA_acyltransferase"/>
</dbReference>
<evidence type="ECO:0000313" key="6">
    <source>
        <dbReference type="EMBL" id="OAF59023.1"/>
    </source>
</evidence>
<dbReference type="GO" id="GO:0045732">
    <property type="term" value="P:positive regulation of protein catabolic process"/>
    <property type="evidence" value="ECO:0007669"/>
    <property type="project" value="TreeGrafter"/>
</dbReference>
<dbReference type="GO" id="GO:0005737">
    <property type="term" value="C:cytoplasm"/>
    <property type="evidence" value="ECO:0007669"/>
    <property type="project" value="TreeGrafter"/>
</dbReference>
<keyword evidence="5" id="KW-0688">Ribosomal frameshifting</keyword>
<evidence type="ECO:0000256" key="4">
    <source>
        <dbReference type="ARBA" id="ARBA00017712"/>
    </source>
</evidence>
<accession>A0A177ACW3</accession>
<dbReference type="Gene3D" id="3.40.630.60">
    <property type="match status" value="1"/>
</dbReference>
<evidence type="ECO:0000256" key="3">
    <source>
        <dbReference type="ARBA" id="ARBA00011486"/>
    </source>
</evidence>
<evidence type="ECO:0000256" key="1">
    <source>
        <dbReference type="ARBA" id="ARBA00002307"/>
    </source>
</evidence>
<name>A0A177ACW3_9PEZI</name>
<comment type="function">
    <text evidence="1">Ornithine decarboxylase (ODC) antizyme protein that negatively regulates ODC activity and intracellular polyamine biosynthesis in response to increased intracellular polyamine levels. Binds to ODC monomers, inhibiting the assembly of the functional ODC homodimer, and targets the monomers for ubiquitin-independent proteolytic destruction by the 26S proteasome.</text>
</comment>
<reference evidence="6" key="1">
    <citation type="submission" date="2016-03" db="EMBL/GenBank/DDBJ databases">
        <title>Updated assembly of Pseudogymnoascus destructans, the fungus causing white-nose syndrome of bats.</title>
        <authorList>
            <person name="Palmer J.M."/>
            <person name="Drees K.P."/>
            <person name="Foster J.T."/>
            <person name="Lindner D.L."/>
        </authorList>
    </citation>
    <scope>NUCLEOTIDE SEQUENCE [LARGE SCALE GENOMIC DNA]</scope>
    <source>
        <strain evidence="6">20631-21</strain>
    </source>
</reference>
<proteinExistence type="inferred from homology"/>
<dbReference type="PANTHER" id="PTHR10279:SF10">
    <property type="entry name" value="ORNITHINE DECARBOXYLASE ANTIZYME"/>
    <property type="match status" value="1"/>
</dbReference>
<dbReference type="Pfam" id="PF02100">
    <property type="entry name" value="ODC_AZ"/>
    <property type="match status" value="1"/>
</dbReference>
<dbReference type="InterPro" id="IPR038581">
    <property type="entry name" value="ODC_AZ_sf"/>
</dbReference>
<dbReference type="GeneID" id="36289228"/>
<dbReference type="Proteomes" id="UP000077154">
    <property type="component" value="Unassembled WGS sequence"/>
</dbReference>
<comment type="subunit">
    <text evidence="3">Interacts with ODC and thereby sterically blocks ODC homodimerization.</text>
</comment>